<evidence type="ECO:0000256" key="2">
    <source>
        <dbReference type="ARBA" id="ARBA00022598"/>
    </source>
</evidence>
<feature type="non-terminal residue" evidence="5">
    <location>
        <position position="104"/>
    </location>
</feature>
<proteinExistence type="predicted"/>
<dbReference type="SUPFAM" id="SSF52540">
    <property type="entry name" value="P-loop containing nucleoside triphosphate hydrolases"/>
    <property type="match status" value="1"/>
</dbReference>
<dbReference type="InterPro" id="IPR000559">
    <property type="entry name" value="Formate_THF_ligase"/>
</dbReference>
<dbReference type="InterPro" id="IPR027417">
    <property type="entry name" value="P-loop_NTPase"/>
</dbReference>
<dbReference type="EC" id="6.3.4.3" evidence="5"/>
<keyword evidence="2 5" id="KW-0436">Ligase</keyword>
<dbReference type="Gene3D" id="3.40.50.300">
    <property type="entry name" value="P-loop containing nucleotide triphosphate hydrolases"/>
    <property type="match status" value="1"/>
</dbReference>
<dbReference type="GO" id="GO:0004329">
    <property type="term" value="F:formate-tetrahydrofolate ligase activity"/>
    <property type="evidence" value="ECO:0007669"/>
    <property type="project" value="UniProtKB-EC"/>
</dbReference>
<evidence type="ECO:0000313" key="5">
    <source>
        <dbReference type="EMBL" id="HJD49972.1"/>
    </source>
</evidence>
<keyword evidence="1" id="KW-0554">One-carbon metabolism</keyword>
<dbReference type="AlphaFoldDB" id="A0A9D2ZRN6"/>
<dbReference type="Pfam" id="PF01268">
    <property type="entry name" value="FTHFS"/>
    <property type="match status" value="1"/>
</dbReference>
<protein>
    <submittedName>
        <fullName evidence="5">Formate--tetrahydrofolate ligase</fullName>
        <ecNumber evidence="5">6.3.4.3</ecNumber>
    </submittedName>
</protein>
<sequence>MTYSSVITKPQPSDVEIAQAHTLEPIADIAERAGIPGEALIPYGTTKAKVDVPALRTTDVWDKPLGRTVLVTAMSPTPAGEGKSTTLIGLADALRTAGQNTIVA</sequence>
<name>A0A9D2ZRN6_9CORY</name>
<organism evidence="5 6">
    <name type="scientific">Candidatus Corynebacterium intestinavium</name>
    <dbReference type="NCBI Taxonomy" id="2838531"/>
    <lineage>
        <taxon>Bacteria</taxon>
        <taxon>Bacillati</taxon>
        <taxon>Actinomycetota</taxon>
        <taxon>Actinomycetes</taxon>
        <taxon>Mycobacteriales</taxon>
        <taxon>Corynebacteriaceae</taxon>
        <taxon>Corynebacterium</taxon>
    </lineage>
</organism>
<evidence type="ECO:0000256" key="1">
    <source>
        <dbReference type="ARBA" id="ARBA00022563"/>
    </source>
</evidence>
<dbReference type="EMBL" id="DWUR01000127">
    <property type="protein sequence ID" value="HJD49972.1"/>
    <property type="molecule type" value="Genomic_DNA"/>
</dbReference>
<comment type="caution">
    <text evidence="5">The sequence shown here is derived from an EMBL/GenBank/DDBJ whole genome shotgun (WGS) entry which is preliminary data.</text>
</comment>
<evidence type="ECO:0000256" key="4">
    <source>
        <dbReference type="ARBA" id="ARBA00022840"/>
    </source>
</evidence>
<dbReference type="GO" id="GO:0005524">
    <property type="term" value="F:ATP binding"/>
    <property type="evidence" value="ECO:0007669"/>
    <property type="project" value="UniProtKB-KW"/>
</dbReference>
<reference evidence="5" key="2">
    <citation type="submission" date="2021-04" db="EMBL/GenBank/DDBJ databases">
        <authorList>
            <person name="Gilroy R."/>
        </authorList>
    </citation>
    <scope>NUCLEOTIDE SEQUENCE</scope>
    <source>
        <strain evidence="5">5925</strain>
    </source>
</reference>
<evidence type="ECO:0000256" key="3">
    <source>
        <dbReference type="ARBA" id="ARBA00022741"/>
    </source>
</evidence>
<dbReference type="Proteomes" id="UP000823907">
    <property type="component" value="Unassembled WGS sequence"/>
</dbReference>
<dbReference type="GO" id="GO:0006730">
    <property type="term" value="P:one-carbon metabolic process"/>
    <property type="evidence" value="ECO:0007669"/>
    <property type="project" value="UniProtKB-KW"/>
</dbReference>
<gene>
    <name evidence="5" type="ORF">H9907_07785</name>
</gene>
<keyword evidence="3" id="KW-0547">Nucleotide-binding</keyword>
<keyword evidence="4" id="KW-0067">ATP-binding</keyword>
<evidence type="ECO:0000313" key="6">
    <source>
        <dbReference type="Proteomes" id="UP000823907"/>
    </source>
</evidence>
<accession>A0A9D2ZRN6</accession>
<reference evidence="5" key="1">
    <citation type="journal article" date="2021" name="PeerJ">
        <title>Extensive microbial diversity within the chicken gut microbiome revealed by metagenomics and culture.</title>
        <authorList>
            <person name="Gilroy R."/>
            <person name="Ravi A."/>
            <person name="Getino M."/>
            <person name="Pursley I."/>
            <person name="Horton D.L."/>
            <person name="Alikhan N.F."/>
            <person name="Baker D."/>
            <person name="Gharbi K."/>
            <person name="Hall N."/>
            <person name="Watson M."/>
            <person name="Adriaenssens E.M."/>
            <person name="Foster-Nyarko E."/>
            <person name="Jarju S."/>
            <person name="Secka A."/>
            <person name="Antonio M."/>
            <person name="Oren A."/>
            <person name="Chaudhuri R.R."/>
            <person name="La Ragione R."/>
            <person name="Hildebrand F."/>
            <person name="Pallen M.J."/>
        </authorList>
    </citation>
    <scope>NUCLEOTIDE SEQUENCE</scope>
    <source>
        <strain evidence="5">5925</strain>
    </source>
</reference>